<sequence>MGFYGPLYPIYGDVPCYYGFHVMSFIKFHIIAFIEFIYMRIMEDSRSYALLMAILASFLTPFVASSINVALPSLGSDLGMDPFILAWVPTIYLLAVAVLLIPMGRLADIYGRRRVFQFGIIIFTVSSIFAGFSISAEMLLLLRVIQGVGGAMIFSNVSAIIYSVFPPFERGYALGWAATGTYFGLFFGPTLGGFLTQYFGWRSIFYFNVPLGVICAYATGRIVSEWREAEDEEFDLLGAFLMALSLIFVLVGFSSIIFYYGFLLFVVGIFLLYFLYRYECGCESPLFDFELFENRSFTWNGFTTFISYFAGYPVVFLLSLYLQYFHSLDPWRTGVILSIQAFLIALVSPVAGKFSDRMSPRIIAAVGLLVIILAMLIFSFSRFLCWIIIGLVFMGVGFGFFSVSNSKLVMGSVERKFWGVASATLVTFRVLGQLIGMGLIVLLVNVYLGGGSVANNGSFRALMIVSFILFVLLLVVGLVLTLKAK</sequence>
<evidence type="ECO:0000256" key="6">
    <source>
        <dbReference type="SAM" id="Phobius"/>
    </source>
</evidence>
<gene>
    <name evidence="8" type="ORF">DPC56_07210</name>
</gene>
<dbReference type="Proteomes" id="UP000249782">
    <property type="component" value="Unassembled WGS sequence"/>
</dbReference>
<dbReference type="Gene3D" id="1.20.1720.10">
    <property type="entry name" value="Multidrug resistance protein D"/>
    <property type="match status" value="1"/>
</dbReference>
<dbReference type="Gene3D" id="1.20.1250.20">
    <property type="entry name" value="MFS general substrate transporter like domains"/>
    <property type="match status" value="1"/>
</dbReference>
<feature type="transmembrane region" description="Helical" evidence="6">
    <location>
        <begin position="459"/>
        <end position="482"/>
    </location>
</feature>
<feature type="transmembrane region" description="Helical" evidence="6">
    <location>
        <begin position="20"/>
        <end position="38"/>
    </location>
</feature>
<evidence type="ECO:0000313" key="9">
    <source>
        <dbReference type="Proteomes" id="UP000249782"/>
    </source>
</evidence>
<feature type="transmembrane region" description="Helical" evidence="6">
    <location>
        <begin position="234"/>
        <end position="251"/>
    </location>
</feature>
<dbReference type="SUPFAM" id="SSF103473">
    <property type="entry name" value="MFS general substrate transporter"/>
    <property type="match status" value="1"/>
</dbReference>
<dbReference type="AlphaFoldDB" id="A0A328P8E0"/>
<feature type="transmembrane region" description="Helical" evidence="6">
    <location>
        <begin position="362"/>
        <end position="380"/>
    </location>
</feature>
<name>A0A328P8E0_9EURY</name>
<feature type="transmembrane region" description="Helical" evidence="6">
    <location>
        <begin position="115"/>
        <end position="134"/>
    </location>
</feature>
<accession>A0A328P8E0</accession>
<dbReference type="InterPro" id="IPR020846">
    <property type="entry name" value="MFS_dom"/>
</dbReference>
<evidence type="ECO:0000256" key="5">
    <source>
        <dbReference type="ARBA" id="ARBA00023136"/>
    </source>
</evidence>
<comment type="subcellular location">
    <subcellularLocation>
        <location evidence="1">Membrane</location>
        <topology evidence="1">Multi-pass membrane protein</topology>
    </subcellularLocation>
</comment>
<evidence type="ECO:0000313" key="8">
    <source>
        <dbReference type="EMBL" id="RAO78638.1"/>
    </source>
</evidence>
<keyword evidence="9" id="KW-1185">Reference proteome</keyword>
<keyword evidence="2" id="KW-0813">Transport</keyword>
<feature type="transmembrane region" description="Helical" evidence="6">
    <location>
        <begin position="204"/>
        <end position="222"/>
    </location>
</feature>
<dbReference type="Pfam" id="PF07690">
    <property type="entry name" value="MFS_1"/>
    <property type="match status" value="2"/>
</dbReference>
<feature type="transmembrane region" description="Helical" evidence="6">
    <location>
        <begin position="172"/>
        <end position="192"/>
    </location>
</feature>
<evidence type="ECO:0000256" key="2">
    <source>
        <dbReference type="ARBA" id="ARBA00022448"/>
    </source>
</evidence>
<dbReference type="PROSITE" id="PS00216">
    <property type="entry name" value="SUGAR_TRANSPORT_1"/>
    <property type="match status" value="1"/>
</dbReference>
<dbReference type="PRINTS" id="PR01036">
    <property type="entry name" value="TCRTETB"/>
</dbReference>
<feature type="transmembrane region" description="Helical" evidence="6">
    <location>
        <begin position="50"/>
        <end position="71"/>
    </location>
</feature>
<proteinExistence type="predicted"/>
<dbReference type="PANTHER" id="PTHR42718">
    <property type="entry name" value="MAJOR FACILITATOR SUPERFAMILY MULTIDRUG TRANSPORTER MFSC"/>
    <property type="match status" value="1"/>
</dbReference>
<dbReference type="InterPro" id="IPR011701">
    <property type="entry name" value="MFS"/>
</dbReference>
<feature type="transmembrane region" description="Helical" evidence="6">
    <location>
        <begin position="297"/>
        <end position="325"/>
    </location>
</feature>
<evidence type="ECO:0000256" key="4">
    <source>
        <dbReference type="ARBA" id="ARBA00022989"/>
    </source>
</evidence>
<dbReference type="GO" id="GO:0022857">
    <property type="term" value="F:transmembrane transporter activity"/>
    <property type="evidence" value="ECO:0007669"/>
    <property type="project" value="InterPro"/>
</dbReference>
<reference evidence="8 9" key="1">
    <citation type="submission" date="2018-06" db="EMBL/GenBank/DDBJ databases">
        <title>Draft genome sequence of hyperthermophilic methanogen Methanothermobacter tenebrarum sp. MCM-B 1447.</title>
        <authorList>
            <person name="Pore S.D."/>
            <person name="Dagar S."/>
            <person name="Dhakephalkar P.K."/>
        </authorList>
    </citation>
    <scope>NUCLEOTIDE SEQUENCE [LARGE SCALE GENOMIC DNA]</scope>
    <source>
        <strain evidence="8 9">MCM B 1447</strain>
    </source>
</reference>
<feature type="transmembrane region" description="Helical" evidence="6">
    <location>
        <begin position="140"/>
        <end position="165"/>
    </location>
</feature>
<feature type="transmembrane region" description="Helical" evidence="6">
    <location>
        <begin position="417"/>
        <end position="447"/>
    </location>
</feature>
<feature type="transmembrane region" description="Helical" evidence="6">
    <location>
        <begin position="386"/>
        <end position="405"/>
    </location>
</feature>
<dbReference type="InterPro" id="IPR005829">
    <property type="entry name" value="Sugar_transporter_CS"/>
</dbReference>
<evidence type="ECO:0000256" key="3">
    <source>
        <dbReference type="ARBA" id="ARBA00022692"/>
    </source>
</evidence>
<feature type="domain" description="Major facilitator superfamily (MFS) profile" evidence="7">
    <location>
        <begin position="49"/>
        <end position="485"/>
    </location>
</feature>
<organism evidence="8 9">
    <name type="scientific">Methanothermobacter tenebrarum</name>
    <dbReference type="NCBI Taxonomy" id="680118"/>
    <lineage>
        <taxon>Archaea</taxon>
        <taxon>Methanobacteriati</taxon>
        <taxon>Methanobacteriota</taxon>
        <taxon>Methanomada group</taxon>
        <taxon>Methanobacteria</taxon>
        <taxon>Methanobacteriales</taxon>
        <taxon>Methanobacteriaceae</taxon>
        <taxon>Methanothermobacter</taxon>
    </lineage>
</organism>
<dbReference type="PROSITE" id="PS50850">
    <property type="entry name" value="MFS"/>
    <property type="match status" value="1"/>
</dbReference>
<dbReference type="PANTHER" id="PTHR42718:SF9">
    <property type="entry name" value="MAJOR FACILITATOR SUPERFAMILY MULTIDRUG TRANSPORTER MFSC"/>
    <property type="match status" value="1"/>
</dbReference>
<keyword evidence="3 6" id="KW-0812">Transmembrane</keyword>
<feature type="transmembrane region" description="Helical" evidence="6">
    <location>
        <begin position="83"/>
        <end position="103"/>
    </location>
</feature>
<evidence type="ECO:0000259" key="7">
    <source>
        <dbReference type="PROSITE" id="PS50850"/>
    </source>
</evidence>
<protein>
    <submittedName>
        <fullName evidence="8">MFS transporter</fullName>
    </submittedName>
</protein>
<dbReference type="GO" id="GO:0016020">
    <property type="term" value="C:membrane"/>
    <property type="evidence" value="ECO:0007669"/>
    <property type="project" value="UniProtKB-SubCell"/>
</dbReference>
<dbReference type="EMBL" id="QLOE01000010">
    <property type="protein sequence ID" value="RAO78638.1"/>
    <property type="molecule type" value="Genomic_DNA"/>
</dbReference>
<dbReference type="CDD" id="cd17321">
    <property type="entry name" value="MFS_MMR_MDR_like"/>
    <property type="match status" value="1"/>
</dbReference>
<feature type="transmembrane region" description="Helical" evidence="6">
    <location>
        <begin position="331"/>
        <end position="350"/>
    </location>
</feature>
<feature type="transmembrane region" description="Helical" evidence="6">
    <location>
        <begin position="257"/>
        <end position="276"/>
    </location>
</feature>
<evidence type="ECO:0000256" key="1">
    <source>
        <dbReference type="ARBA" id="ARBA00004141"/>
    </source>
</evidence>
<comment type="caution">
    <text evidence="8">The sequence shown here is derived from an EMBL/GenBank/DDBJ whole genome shotgun (WGS) entry which is preliminary data.</text>
</comment>
<keyword evidence="5 6" id="KW-0472">Membrane</keyword>
<keyword evidence="4 6" id="KW-1133">Transmembrane helix</keyword>
<dbReference type="InterPro" id="IPR036259">
    <property type="entry name" value="MFS_trans_sf"/>
</dbReference>